<dbReference type="Gene3D" id="1.20.900.10">
    <property type="entry name" value="Dbl homology (DH) domain"/>
    <property type="match status" value="1"/>
</dbReference>
<organism evidence="2 3">
    <name type="scientific">Megalops atlanticus</name>
    <name type="common">Tarpon</name>
    <name type="synonym">Clupea gigantea</name>
    <dbReference type="NCBI Taxonomy" id="7932"/>
    <lineage>
        <taxon>Eukaryota</taxon>
        <taxon>Metazoa</taxon>
        <taxon>Chordata</taxon>
        <taxon>Craniata</taxon>
        <taxon>Vertebrata</taxon>
        <taxon>Euteleostomi</taxon>
        <taxon>Actinopterygii</taxon>
        <taxon>Neopterygii</taxon>
        <taxon>Teleostei</taxon>
        <taxon>Elopiformes</taxon>
        <taxon>Megalopidae</taxon>
        <taxon>Megalops</taxon>
    </lineage>
</organism>
<dbReference type="InterPro" id="IPR001810">
    <property type="entry name" value="F-box_dom"/>
</dbReference>
<keyword evidence="3" id="KW-1185">Reference proteome</keyword>
<feature type="domain" description="DH" evidence="1">
    <location>
        <begin position="638"/>
        <end position="856"/>
    </location>
</feature>
<dbReference type="CDD" id="cd00160">
    <property type="entry name" value="RhoGEF"/>
    <property type="match status" value="1"/>
</dbReference>
<dbReference type="SUPFAM" id="SSF81383">
    <property type="entry name" value="F-box domain"/>
    <property type="match status" value="1"/>
</dbReference>
<dbReference type="InterPro" id="IPR035899">
    <property type="entry name" value="DBL_dom_sf"/>
</dbReference>
<dbReference type="Pfam" id="PF14252">
    <property type="entry name" value="DUF4347"/>
    <property type="match status" value="1"/>
</dbReference>
<dbReference type="InterPro" id="IPR036047">
    <property type="entry name" value="F-box-like_dom_sf"/>
</dbReference>
<dbReference type="PANTHER" id="PTHR46857">
    <property type="entry name" value="EPITHELIAL CELL-TRANSFORMING SEQUENCE 2 ONCOGENE-LIKE"/>
    <property type="match status" value="1"/>
</dbReference>
<dbReference type="PROSITE" id="PS50010">
    <property type="entry name" value="DH_2"/>
    <property type="match status" value="1"/>
</dbReference>
<dbReference type="OrthoDB" id="660555at2759"/>
<dbReference type="SUPFAM" id="SSF50729">
    <property type="entry name" value="PH domain-like"/>
    <property type="match status" value="1"/>
</dbReference>
<dbReference type="PANTHER" id="PTHR46857:SF1">
    <property type="entry name" value="EPITHELIAL CELL-TRANSFORMING SEQUENCE 2 ONCOGENE-LIKE"/>
    <property type="match status" value="1"/>
</dbReference>
<dbReference type="Proteomes" id="UP001046870">
    <property type="component" value="Chromosome 13"/>
</dbReference>
<dbReference type="SMART" id="SM00256">
    <property type="entry name" value="FBOX"/>
    <property type="match status" value="1"/>
</dbReference>
<dbReference type="Pfam" id="PF12937">
    <property type="entry name" value="F-box-like"/>
    <property type="match status" value="1"/>
</dbReference>
<dbReference type="Gene3D" id="1.20.1280.50">
    <property type="match status" value="1"/>
</dbReference>
<dbReference type="SMART" id="SM00325">
    <property type="entry name" value="RhoGEF"/>
    <property type="match status" value="1"/>
</dbReference>
<sequence>MTALEADLLRCRARASPHSVKQWQLNGTDFQPAVTEGSLVAAETRFSTWTPIGNKPSNQQLFQERTTLILHWFDLWTDRQRKQFIHSILTRCSKSQLNFTRDWFLEVVPILHLDFTTVLPRFLSLYILSFLNPQDLCSAVQVSWHWKFLAEQDCLWSPKCVIRGWFLPYTPADGEFGAWKRHYVACASSLDYLTPREAQEVYGTLNEPLGDKEEEEERRRERWIRQAIREKVAEHKRLALKGRRPWLSSSWSAGTPGVKGQGSRTGGAGLTAALVLLGERSRSQPSLSQLLEREARYCSAQDSALQRTRITSALRSLPRGRSMTGGSYLMATHRSQSTEQYSAPYCQPLHLLLLSSRVPAYEMVLSGVRVGVVPLLYDHSGTTLEALLSRAEGALQGQRVQSVGVLAEGDTRELSLTQGCKVTEKSLLSPDVREFWEKLSGWVVPGTEGGRLDIFVPLAASVSGMELISKLSTLTGLNVTAPTGIATGSYQHILSDWLGQGVSPPQVYFSEAPLLSWCRQAEWLEEALRGLRVQLGPQLLQLSQETRGRALGQFLWDEVGLSEIVQSGVTRALAEGLAALSRERCDSPLSFLCNFLRRRCEEGNEAQRESTFLTEADPRTALSPITALPQAVGSFSDRRLAVAGELLGSERVYVRLLQAVARVYSDPLRAALNSNRAVLSSAHVLMVFSPVVDILEVNSAFLAELTERLGEWGPSQCLGDVLLKFLSKLRTYTNFFNNYPTILRTIDKVSMLRSQRHHAKRQIRQHVSALPWLLWVLQCREMIPAFRAFLRRHDRTLATSMLSLQELLLLPASRVEQYATLLEALLLHTPPQHPDHSQLRSALHSLQRYNSFLRKLKQTADGDSRIAETQRMIQSCPNLQEGNRHLIAVQEVQLLHTPHEDIAASLRVYEHVGDLGLFLFNDALVLSERSVSHLPYRHTCATSHTFLASVALHTLTPRDIADTKYMQNAFALEGPKRQWICATEREEDKVTWLSALRSAINAAIGDD</sequence>
<accession>A0A9D3PQI5</accession>
<dbReference type="CDD" id="cd22173">
    <property type="entry name" value="F-box_ECT2L"/>
    <property type="match status" value="1"/>
</dbReference>
<comment type="caution">
    <text evidence="2">The sequence shown here is derived from an EMBL/GenBank/DDBJ whole genome shotgun (WGS) entry which is preliminary data.</text>
</comment>
<reference evidence="2" key="1">
    <citation type="submission" date="2021-01" db="EMBL/GenBank/DDBJ databases">
        <authorList>
            <person name="Zahm M."/>
            <person name="Roques C."/>
            <person name="Cabau C."/>
            <person name="Klopp C."/>
            <person name="Donnadieu C."/>
            <person name="Jouanno E."/>
            <person name="Lampietro C."/>
            <person name="Louis A."/>
            <person name="Herpin A."/>
            <person name="Echchiki A."/>
            <person name="Berthelot C."/>
            <person name="Parey E."/>
            <person name="Roest-Crollius H."/>
            <person name="Braasch I."/>
            <person name="Postlethwait J."/>
            <person name="Bobe J."/>
            <person name="Montfort J."/>
            <person name="Bouchez O."/>
            <person name="Begum T."/>
            <person name="Mejri S."/>
            <person name="Adams A."/>
            <person name="Chen W.-J."/>
            <person name="Guiguen Y."/>
        </authorList>
    </citation>
    <scope>NUCLEOTIDE SEQUENCE</scope>
    <source>
        <strain evidence="2">YG-15Mar2019-1</strain>
        <tissue evidence="2">Brain</tissue>
    </source>
</reference>
<name>A0A9D3PQI5_MEGAT</name>
<evidence type="ECO:0000313" key="3">
    <source>
        <dbReference type="Proteomes" id="UP001046870"/>
    </source>
</evidence>
<dbReference type="InterPro" id="IPR000219">
    <property type="entry name" value="DH_dom"/>
</dbReference>
<dbReference type="GO" id="GO:0005085">
    <property type="term" value="F:guanyl-nucleotide exchange factor activity"/>
    <property type="evidence" value="ECO:0007669"/>
    <property type="project" value="InterPro"/>
</dbReference>
<dbReference type="InterPro" id="IPR052805">
    <property type="entry name" value="GEF_Ubiquitin-Prot_Reg"/>
</dbReference>
<dbReference type="EMBL" id="JAFDVH010000013">
    <property type="protein sequence ID" value="KAG7465629.1"/>
    <property type="molecule type" value="Genomic_DNA"/>
</dbReference>
<gene>
    <name evidence="2" type="ORF">MATL_G00155550</name>
</gene>
<evidence type="ECO:0000259" key="1">
    <source>
        <dbReference type="PROSITE" id="PS50010"/>
    </source>
</evidence>
<dbReference type="SUPFAM" id="SSF48065">
    <property type="entry name" value="DBL homology domain (DH-domain)"/>
    <property type="match status" value="1"/>
</dbReference>
<proteinExistence type="predicted"/>
<dbReference type="InterPro" id="IPR025592">
    <property type="entry name" value="DUF4347"/>
</dbReference>
<dbReference type="Pfam" id="PF00621">
    <property type="entry name" value="RhoGEF"/>
    <property type="match status" value="1"/>
</dbReference>
<dbReference type="InterPro" id="IPR011993">
    <property type="entry name" value="PH-like_dom_sf"/>
</dbReference>
<protein>
    <recommendedName>
        <fullName evidence="1">DH domain-containing protein</fullName>
    </recommendedName>
</protein>
<evidence type="ECO:0000313" key="2">
    <source>
        <dbReference type="EMBL" id="KAG7465629.1"/>
    </source>
</evidence>
<dbReference type="AlphaFoldDB" id="A0A9D3PQI5"/>
<dbReference type="Gene3D" id="2.30.29.30">
    <property type="entry name" value="Pleckstrin-homology domain (PH domain)/Phosphotyrosine-binding domain (PTB)"/>
    <property type="match status" value="1"/>
</dbReference>